<feature type="chain" id="PRO_5019052334" evidence="1">
    <location>
        <begin position="27"/>
        <end position="213"/>
    </location>
</feature>
<sequence length="213" mass="22837">MRITLTSALCGALIIAGLTAGPPSLAQSSGQQSVLRDIGGMLTGAKPGDSVQRTERGLLLETRHCTEGQTPVSALMRGRLGIEQEETLLALFERILCARSDDGMGQLNIARFGGEAADPFATGLVFYSGSQELGEWPAKPEGESPRNEAYISMLGLSPDSPIGGVSLWDVQAPGRVRVWFAPFLHMPSDAMTYDFELRGGRWVWVAGIASVRM</sequence>
<accession>A0A446C5C2</accession>
<dbReference type="OrthoDB" id="6706066at2"/>
<evidence type="ECO:0000313" key="2">
    <source>
        <dbReference type="EMBL" id="SSW63020.1"/>
    </source>
</evidence>
<name>A0A446C5C2_9BURK</name>
<feature type="signal peptide" evidence="1">
    <location>
        <begin position="1"/>
        <end position="26"/>
    </location>
</feature>
<keyword evidence="1" id="KW-0732">Signal</keyword>
<dbReference type="RefSeq" id="WP_129526189.1">
    <property type="nucleotide sequence ID" value="NZ_UFQB01000003.1"/>
</dbReference>
<dbReference type="EMBL" id="UFQB01000003">
    <property type="protein sequence ID" value="SSW63020.1"/>
    <property type="molecule type" value="Genomic_DNA"/>
</dbReference>
<organism evidence="2 3">
    <name type="scientific">Achromobacter agilis</name>
    <dbReference type="NCBI Taxonomy" id="1353888"/>
    <lineage>
        <taxon>Bacteria</taxon>
        <taxon>Pseudomonadati</taxon>
        <taxon>Pseudomonadota</taxon>
        <taxon>Betaproteobacteria</taxon>
        <taxon>Burkholderiales</taxon>
        <taxon>Alcaligenaceae</taxon>
        <taxon>Achromobacter</taxon>
    </lineage>
</organism>
<evidence type="ECO:0000313" key="3">
    <source>
        <dbReference type="Proteomes" id="UP000289184"/>
    </source>
</evidence>
<keyword evidence="3" id="KW-1185">Reference proteome</keyword>
<evidence type="ECO:0000256" key="1">
    <source>
        <dbReference type="SAM" id="SignalP"/>
    </source>
</evidence>
<proteinExistence type="predicted"/>
<reference evidence="2 3" key="1">
    <citation type="submission" date="2018-07" db="EMBL/GenBank/DDBJ databases">
        <authorList>
            <person name="Peeters C."/>
        </authorList>
    </citation>
    <scope>NUCLEOTIDE SEQUENCE [LARGE SCALE GENOMIC DNA]</scope>
    <source>
        <strain evidence="2 3">LMG 3411</strain>
    </source>
</reference>
<protein>
    <submittedName>
        <fullName evidence="2">Uncharacterized protein</fullName>
    </submittedName>
</protein>
<dbReference type="AlphaFoldDB" id="A0A446C5C2"/>
<gene>
    <name evidence="2" type="ORF">AGI3411_00872</name>
</gene>
<dbReference type="Proteomes" id="UP000289184">
    <property type="component" value="Unassembled WGS sequence"/>
</dbReference>